<evidence type="ECO:0000313" key="4">
    <source>
        <dbReference type="Proteomes" id="UP001174210"/>
    </source>
</evidence>
<evidence type="ECO:0000313" key="3">
    <source>
        <dbReference type="EMBL" id="MDN4597181.1"/>
    </source>
</evidence>
<evidence type="ECO:0000256" key="1">
    <source>
        <dbReference type="ARBA" id="ARBA00022729"/>
    </source>
</evidence>
<proteinExistence type="predicted"/>
<sequence>MTATRNVAPSRLRAGCAITLTLLLATAGLAGAVEPASAAAPRPTAAGAPAIQAEHLHGTLRVTRTEPVLKKGQSLSEGAPTTAYTVTTADGTRVPISGDIPAGAKTGAIFDGTVSVRSGRAAARFTSGASATPLAVSAATVTPGVATVAQSHVLDLVVINPVGVAPVDSSVYDQSALVELATRIGDFWHWQSVQDRTTDPAKVITFTTTPTVPVLSSDQPCSQSIDTLWDQAAVALGYASAQNYLDTPPPGGAHHLDVILPPGCADAWSGISTIGDGIGSSGLISETVGLSVDRMLLAQGIGVNFGIGSSDLAFCGRTTGGPNCTTYAYGDGYDVMGNIWEGYDSPDNLNSRTLAMLGWVPAAGAPRFALAQGEAVHTWKSQRLQWAADAQLPSMLQLTDPATQSTYYLEDRSGYGWTSPPAYVYDNVFAMDAAAEDLVEESRGVRLLTSTPDNGSVVITQPDTRNPYNDAAVINGWDGSGGLEFHNDTVTNESGSISVTVTASDAATATVDITLRAPRPRLHDYSGDAHPDVLARNTAGGLFSYHANGAGGWATPTTSQVGSGWNVMTAIVAPGDFNGDGHPDVLARDSSGVLWLYPGNGAGGWGARRAVGTGWNIMTKIVGVGDFTGDGTADIVATDTSGRLLLYPGNGTGGWLKATAIGSGWAGMVALAGVGDFNGDGQPDLLAEDAAGALWLYPHTLTRWLPRLQVGSGWRGMTQIVSVGDFDGDGTNDVVAADPRGALWLYRGTGESAFDTRTQIGSGWGLMTWLG</sequence>
<organism evidence="3 4">
    <name type="scientific">Leifsonia virtsii</name>
    <dbReference type="NCBI Taxonomy" id="3035915"/>
    <lineage>
        <taxon>Bacteria</taxon>
        <taxon>Bacillati</taxon>
        <taxon>Actinomycetota</taxon>
        <taxon>Actinomycetes</taxon>
        <taxon>Micrococcales</taxon>
        <taxon>Microbacteriaceae</taxon>
        <taxon>Leifsonia</taxon>
    </lineage>
</organism>
<reference evidence="3" key="1">
    <citation type="submission" date="2023-03" db="EMBL/GenBank/DDBJ databases">
        <title>MT1 and MT2 Draft Genomes of Novel Species.</title>
        <authorList>
            <person name="Venkateswaran K."/>
        </authorList>
    </citation>
    <scope>NUCLEOTIDE SEQUENCE</scope>
    <source>
        <strain evidence="3">F6_8S_P_1A</strain>
    </source>
</reference>
<dbReference type="SUPFAM" id="SSF69318">
    <property type="entry name" value="Integrin alpha N-terminal domain"/>
    <property type="match status" value="1"/>
</dbReference>
<feature type="signal peptide" evidence="2">
    <location>
        <begin position="1"/>
        <end position="32"/>
    </location>
</feature>
<dbReference type="Gene3D" id="2.130.10.130">
    <property type="entry name" value="Integrin alpha, N-terminal"/>
    <property type="match status" value="2"/>
</dbReference>
<name>A0ABT8IXP4_9MICO</name>
<dbReference type="PANTHER" id="PTHR46580">
    <property type="entry name" value="SENSOR KINASE-RELATED"/>
    <property type="match status" value="1"/>
</dbReference>
<dbReference type="Proteomes" id="UP001174210">
    <property type="component" value="Unassembled WGS sequence"/>
</dbReference>
<comment type="caution">
    <text evidence="3">The sequence shown here is derived from an EMBL/GenBank/DDBJ whole genome shotgun (WGS) entry which is preliminary data.</text>
</comment>
<feature type="chain" id="PRO_5047099445" evidence="2">
    <location>
        <begin position="33"/>
        <end position="771"/>
    </location>
</feature>
<protein>
    <submittedName>
        <fullName evidence="3">VCBS repeat-containing protein</fullName>
    </submittedName>
</protein>
<dbReference type="EMBL" id="JAROCB010000002">
    <property type="protein sequence ID" value="MDN4597181.1"/>
    <property type="molecule type" value="Genomic_DNA"/>
</dbReference>
<accession>A0ABT8IXP4</accession>
<dbReference type="InterPro" id="IPR013517">
    <property type="entry name" value="FG-GAP"/>
</dbReference>
<dbReference type="RefSeq" id="WP_301217930.1">
    <property type="nucleotide sequence ID" value="NZ_JAROCB010000002.1"/>
</dbReference>
<dbReference type="PANTHER" id="PTHR46580:SF4">
    <property type="entry name" value="ATP_GTP-BINDING PROTEIN"/>
    <property type="match status" value="1"/>
</dbReference>
<keyword evidence="1 2" id="KW-0732">Signal</keyword>
<evidence type="ECO:0000256" key="2">
    <source>
        <dbReference type="SAM" id="SignalP"/>
    </source>
</evidence>
<keyword evidence="4" id="KW-1185">Reference proteome</keyword>
<gene>
    <name evidence="3" type="ORF">P5G59_08525</name>
</gene>
<dbReference type="Pfam" id="PF13517">
    <property type="entry name" value="FG-GAP_3"/>
    <property type="match status" value="2"/>
</dbReference>
<dbReference type="InterPro" id="IPR028994">
    <property type="entry name" value="Integrin_alpha_N"/>
</dbReference>